<sequence>MYMIFLKSTELKFKNEGYSKCQSIFNEKIEKQKRIFDEKARGLVRNLDKKEQLIKDLLLMLQKEKNKPNKDPDYINTLEKSIYVLQEDYKNLAEFSANNVLQSKGIPTQVKLLE</sequence>
<gene>
    <name evidence="1" type="ORF">DX932_18425</name>
</gene>
<protein>
    <submittedName>
        <fullName evidence="1">Uncharacterized protein</fullName>
    </submittedName>
</protein>
<comment type="caution">
    <text evidence="1">The sequence shown here is derived from an EMBL/GenBank/DDBJ whole genome shotgun (WGS) entry which is preliminary data.</text>
</comment>
<dbReference type="EMBL" id="QSMZ01000015">
    <property type="protein sequence ID" value="KAA6462293.1"/>
    <property type="molecule type" value="Genomic_DNA"/>
</dbReference>
<accession>A0A9W7Q3J9</accession>
<organism evidence="1 2">
    <name type="scientific">Bacillus cereus</name>
    <dbReference type="NCBI Taxonomy" id="1396"/>
    <lineage>
        <taxon>Bacteria</taxon>
        <taxon>Bacillati</taxon>
        <taxon>Bacillota</taxon>
        <taxon>Bacilli</taxon>
        <taxon>Bacillales</taxon>
        <taxon>Bacillaceae</taxon>
        <taxon>Bacillus</taxon>
        <taxon>Bacillus cereus group</taxon>
    </lineage>
</organism>
<evidence type="ECO:0000313" key="1">
    <source>
        <dbReference type="EMBL" id="KAA6462293.1"/>
    </source>
</evidence>
<proteinExistence type="predicted"/>
<reference evidence="1 2" key="1">
    <citation type="submission" date="2018-08" db="EMBL/GenBank/DDBJ databases">
        <title>Bacillus phenotypic plasticity.</title>
        <authorList>
            <person name="Hurtado E."/>
        </authorList>
    </citation>
    <scope>NUCLEOTIDE SEQUENCE [LARGE SCALE GENOMIC DNA]</scope>
    <source>
        <strain evidence="1 2">111b</strain>
    </source>
</reference>
<dbReference type="Proteomes" id="UP000323321">
    <property type="component" value="Unassembled WGS sequence"/>
</dbReference>
<dbReference type="AlphaFoldDB" id="A0A9W7Q3J9"/>
<name>A0A9W7Q3J9_BACCE</name>
<evidence type="ECO:0000313" key="2">
    <source>
        <dbReference type="Proteomes" id="UP000323321"/>
    </source>
</evidence>